<proteinExistence type="predicted"/>
<dbReference type="GO" id="GO:0044550">
    <property type="term" value="P:secondary metabolite biosynthetic process"/>
    <property type="evidence" value="ECO:0007669"/>
    <property type="project" value="TreeGrafter"/>
</dbReference>
<reference evidence="1 2" key="1">
    <citation type="submission" date="2020-08" db="EMBL/GenBank/DDBJ databases">
        <title>The completed genome sequence of the pathogenic ascomycete fungus Penicillium digitatum.</title>
        <authorList>
            <person name="Wang M."/>
        </authorList>
    </citation>
    <scope>NUCLEOTIDE SEQUENCE [LARGE SCALE GENOMIC DNA]</scope>
    <source>
        <strain evidence="1 2">PdW03</strain>
    </source>
</reference>
<name>A0A7T6XFV7_PENDI</name>
<gene>
    <name evidence="1" type="ORF">Pdw03_3202</name>
</gene>
<dbReference type="RefSeq" id="XP_065955825.1">
    <property type="nucleotide sequence ID" value="XM_066100425.1"/>
</dbReference>
<dbReference type="PANTHER" id="PTHR43775">
    <property type="entry name" value="FATTY ACID SYNTHASE"/>
    <property type="match status" value="1"/>
</dbReference>
<dbReference type="InterPro" id="IPR016035">
    <property type="entry name" value="Acyl_Trfase/lysoPLipase"/>
</dbReference>
<sequence>MKKVSEAYLTAIENIQHFPLAKASFFSSVFGRFAEPSELGPEYWIANLTSPVLFSNALGKIMSEDETRPNLMVEIGSHSTLKGPIMDNLRSLGPTVSKNAYTPTILREVDAAKSVLDTAAAVYMRGATLNMTEVN</sequence>
<dbReference type="InterPro" id="IPR001227">
    <property type="entry name" value="Ac_transferase_dom_sf"/>
</dbReference>
<dbReference type="AlphaFoldDB" id="A0A7T6XFV7"/>
<dbReference type="SUPFAM" id="SSF52151">
    <property type="entry name" value="FabD/lysophospholipase-like"/>
    <property type="match status" value="1"/>
</dbReference>
<evidence type="ECO:0000313" key="1">
    <source>
        <dbReference type="EMBL" id="QQK40348.1"/>
    </source>
</evidence>
<dbReference type="InterPro" id="IPR050091">
    <property type="entry name" value="PKS_NRPS_Biosynth_Enz"/>
</dbReference>
<dbReference type="EMBL" id="CP060774">
    <property type="protein sequence ID" value="QQK40348.1"/>
    <property type="molecule type" value="Genomic_DNA"/>
</dbReference>
<evidence type="ECO:0000313" key="2">
    <source>
        <dbReference type="Proteomes" id="UP000595662"/>
    </source>
</evidence>
<dbReference type="GO" id="GO:0004312">
    <property type="term" value="F:fatty acid synthase activity"/>
    <property type="evidence" value="ECO:0007669"/>
    <property type="project" value="TreeGrafter"/>
</dbReference>
<organism evidence="1 2">
    <name type="scientific">Penicillium digitatum</name>
    <name type="common">Green mold</name>
    <dbReference type="NCBI Taxonomy" id="36651"/>
    <lineage>
        <taxon>Eukaryota</taxon>
        <taxon>Fungi</taxon>
        <taxon>Dikarya</taxon>
        <taxon>Ascomycota</taxon>
        <taxon>Pezizomycotina</taxon>
        <taxon>Eurotiomycetes</taxon>
        <taxon>Eurotiomycetidae</taxon>
        <taxon>Eurotiales</taxon>
        <taxon>Aspergillaceae</taxon>
        <taxon>Penicillium</taxon>
    </lineage>
</organism>
<dbReference type="PANTHER" id="PTHR43775:SF29">
    <property type="entry name" value="ASPERFURANONE POLYKETIDE SYNTHASE AFOG-RELATED"/>
    <property type="match status" value="1"/>
</dbReference>
<dbReference type="GO" id="GO:0006633">
    <property type="term" value="P:fatty acid biosynthetic process"/>
    <property type="evidence" value="ECO:0007669"/>
    <property type="project" value="TreeGrafter"/>
</dbReference>
<dbReference type="GeneID" id="90952485"/>
<dbReference type="Gene3D" id="3.40.366.10">
    <property type="entry name" value="Malonyl-Coenzyme A Acyl Carrier Protein, domain 2"/>
    <property type="match status" value="1"/>
</dbReference>
<dbReference type="Proteomes" id="UP000595662">
    <property type="component" value="Chromosome 1"/>
</dbReference>
<dbReference type="VEuPathDB" id="FungiDB:PDIP_82740"/>
<protein>
    <submittedName>
        <fullName evidence="1">Polyketide synthase, putative</fullName>
    </submittedName>
</protein>
<accession>A0A7T6XFV7</accession>